<dbReference type="EMBL" id="LR796152">
    <property type="protein sequence ID" value="CAB4122195.1"/>
    <property type="molecule type" value="Genomic_DNA"/>
</dbReference>
<sequence>MGSCWLEEFIGKEKDIAECEGLMLTMPKEIRQNEISLFKSKWFDYRGLHPVKATYYFAHCFTVAYRRAYATTRDLEASASINPFRVDDVFHSSDINAVWRARQACDTIGVSYEFYATHALEVCYRGGWRHLPRPNQIYSPAMIDEVTAAWEIHCKDILQIAKDQSQYGMKELSDWYIKQLKLRASPEYTASKLIKTGILTVSDIAEGLSESVAIKAVRLSSL</sequence>
<reference evidence="2" key="1">
    <citation type="submission" date="2020-04" db="EMBL/GenBank/DDBJ databases">
        <authorList>
            <person name="Chiriac C."/>
            <person name="Salcher M."/>
            <person name="Ghai R."/>
            <person name="Kavagutti S V."/>
        </authorList>
    </citation>
    <scope>NUCLEOTIDE SEQUENCE</scope>
</reference>
<dbReference type="EMBL" id="LR798268">
    <property type="protein sequence ID" value="CAB5219604.1"/>
    <property type="molecule type" value="Genomic_DNA"/>
</dbReference>
<dbReference type="EMBL" id="LR796176">
    <property type="protein sequence ID" value="CAB4123994.1"/>
    <property type="molecule type" value="Genomic_DNA"/>
</dbReference>
<organism evidence="2">
    <name type="scientific">uncultured Caudovirales phage</name>
    <dbReference type="NCBI Taxonomy" id="2100421"/>
    <lineage>
        <taxon>Viruses</taxon>
        <taxon>Duplodnaviria</taxon>
        <taxon>Heunggongvirae</taxon>
        <taxon>Uroviricota</taxon>
        <taxon>Caudoviricetes</taxon>
        <taxon>Peduoviridae</taxon>
        <taxon>Maltschvirus</taxon>
        <taxon>Maltschvirus maltsch</taxon>
    </lineage>
</organism>
<accession>A0A6J5KNK4</accession>
<evidence type="ECO:0000313" key="2">
    <source>
        <dbReference type="EMBL" id="CAB4123994.1"/>
    </source>
</evidence>
<protein>
    <submittedName>
        <fullName evidence="2">Uncharacterized protein</fullName>
    </submittedName>
</protein>
<name>A0A6J5KNK4_9CAUD</name>
<evidence type="ECO:0000313" key="1">
    <source>
        <dbReference type="EMBL" id="CAB4122195.1"/>
    </source>
</evidence>
<gene>
    <name evidence="3" type="ORF">UFOVP220_107</name>
    <name evidence="1" type="ORF">UFOVP26_119</name>
    <name evidence="2" type="ORF">UFOVP44_116</name>
</gene>
<proteinExistence type="predicted"/>
<evidence type="ECO:0000313" key="3">
    <source>
        <dbReference type="EMBL" id="CAB5219604.1"/>
    </source>
</evidence>